<comment type="caution">
    <text evidence="1">The sequence shown here is derived from an EMBL/GenBank/DDBJ whole genome shotgun (WGS) entry which is preliminary data.</text>
</comment>
<accession>A0ACC2U9X1</accession>
<dbReference type="EMBL" id="QTSX02000921">
    <property type="protein sequence ID" value="KAJ9083843.1"/>
    <property type="molecule type" value="Genomic_DNA"/>
</dbReference>
<sequence length="128" mass="13840">MAKGKSNASTKSGSGKGAKDQDAAPSKLKAAVSVKVRHILCEKHSKITEALDKIVNEKMRFDKAAELYSEDKAKQGGSLGWMNRGGMVGPFQDAAFALTPSTVDSPIFTNPPIKTKFGYHLIMVEDRK</sequence>
<keyword evidence="2" id="KW-1185">Reference proteome</keyword>
<protein>
    <submittedName>
        <fullName evidence="1">Uncharacterized protein</fullName>
    </submittedName>
</protein>
<gene>
    <name evidence="1" type="ORF">DSO57_1030566</name>
</gene>
<evidence type="ECO:0000313" key="1">
    <source>
        <dbReference type="EMBL" id="KAJ9083843.1"/>
    </source>
</evidence>
<evidence type="ECO:0000313" key="2">
    <source>
        <dbReference type="Proteomes" id="UP001165960"/>
    </source>
</evidence>
<reference evidence="1" key="1">
    <citation type="submission" date="2022-04" db="EMBL/GenBank/DDBJ databases">
        <title>Genome of the entomopathogenic fungus Entomophthora muscae.</title>
        <authorList>
            <person name="Elya C."/>
            <person name="Lovett B.R."/>
            <person name="Lee E."/>
            <person name="Macias A.M."/>
            <person name="Hajek A.E."/>
            <person name="De Bivort B.L."/>
            <person name="Kasson M.T."/>
            <person name="De Fine Licht H.H."/>
            <person name="Stajich J.E."/>
        </authorList>
    </citation>
    <scope>NUCLEOTIDE SEQUENCE</scope>
    <source>
        <strain evidence="1">Berkeley</strain>
    </source>
</reference>
<organism evidence="1 2">
    <name type="scientific">Entomophthora muscae</name>
    <dbReference type="NCBI Taxonomy" id="34485"/>
    <lineage>
        <taxon>Eukaryota</taxon>
        <taxon>Fungi</taxon>
        <taxon>Fungi incertae sedis</taxon>
        <taxon>Zoopagomycota</taxon>
        <taxon>Entomophthoromycotina</taxon>
        <taxon>Entomophthoromycetes</taxon>
        <taxon>Entomophthorales</taxon>
        <taxon>Entomophthoraceae</taxon>
        <taxon>Entomophthora</taxon>
    </lineage>
</organism>
<dbReference type="Proteomes" id="UP001165960">
    <property type="component" value="Unassembled WGS sequence"/>
</dbReference>
<proteinExistence type="predicted"/>
<name>A0ACC2U9X1_9FUNG</name>